<proteinExistence type="predicted"/>
<keyword evidence="1" id="KW-1133">Transmembrane helix</keyword>
<keyword evidence="1" id="KW-0472">Membrane</keyword>
<accession>A0A0E9T5F8</accession>
<reference evidence="2" key="1">
    <citation type="submission" date="2014-11" db="EMBL/GenBank/DDBJ databases">
        <authorList>
            <person name="Amaro Gonzalez C."/>
        </authorList>
    </citation>
    <scope>NUCLEOTIDE SEQUENCE</scope>
</reference>
<dbReference type="EMBL" id="GBXM01059895">
    <property type="protein sequence ID" value="JAH48682.1"/>
    <property type="molecule type" value="Transcribed_RNA"/>
</dbReference>
<evidence type="ECO:0000313" key="2">
    <source>
        <dbReference type="EMBL" id="JAH48682.1"/>
    </source>
</evidence>
<dbReference type="AlphaFoldDB" id="A0A0E9T5F8"/>
<evidence type="ECO:0000256" key="1">
    <source>
        <dbReference type="SAM" id="Phobius"/>
    </source>
</evidence>
<organism evidence="2">
    <name type="scientific">Anguilla anguilla</name>
    <name type="common">European freshwater eel</name>
    <name type="synonym">Muraena anguilla</name>
    <dbReference type="NCBI Taxonomy" id="7936"/>
    <lineage>
        <taxon>Eukaryota</taxon>
        <taxon>Metazoa</taxon>
        <taxon>Chordata</taxon>
        <taxon>Craniata</taxon>
        <taxon>Vertebrata</taxon>
        <taxon>Euteleostomi</taxon>
        <taxon>Actinopterygii</taxon>
        <taxon>Neopterygii</taxon>
        <taxon>Teleostei</taxon>
        <taxon>Anguilliformes</taxon>
        <taxon>Anguillidae</taxon>
        <taxon>Anguilla</taxon>
    </lineage>
</organism>
<reference evidence="2" key="2">
    <citation type="journal article" date="2015" name="Fish Shellfish Immunol.">
        <title>Early steps in the European eel (Anguilla anguilla)-Vibrio vulnificus interaction in the gills: Role of the RtxA13 toxin.</title>
        <authorList>
            <person name="Callol A."/>
            <person name="Pajuelo D."/>
            <person name="Ebbesson L."/>
            <person name="Teles M."/>
            <person name="MacKenzie S."/>
            <person name="Amaro C."/>
        </authorList>
    </citation>
    <scope>NUCLEOTIDE SEQUENCE</scope>
</reference>
<keyword evidence="1" id="KW-0812">Transmembrane</keyword>
<sequence>MSSSFSTIHILFFIWLWEIFTVKKRN</sequence>
<protein>
    <submittedName>
        <fullName evidence="2">Uncharacterized protein</fullName>
    </submittedName>
</protein>
<feature type="transmembrane region" description="Helical" evidence="1">
    <location>
        <begin position="6"/>
        <end position="22"/>
    </location>
</feature>
<name>A0A0E9T5F8_ANGAN</name>